<feature type="domain" description="Methyltransferase type 11" evidence="1">
    <location>
        <begin position="1"/>
        <end position="76"/>
    </location>
</feature>
<dbReference type="SUPFAM" id="SSF53335">
    <property type="entry name" value="S-adenosyl-L-methionine-dependent methyltransferases"/>
    <property type="match status" value="1"/>
</dbReference>
<sequence>MGIDLSEALIEQAKKLYSKSNVLHFDVADIVQSELAGEFDIVACMGLFTCLTRRADFERTISHIMAILQPGGYLVLKDSLMLDGKDETYVHDNSYEAIYRSEADYLQAFTQFGLQVVQRHPLHRGGPTGKVSVLYLLHRPVIQPYLFLPKKATVSRMAILYQLPESWSNVRSVWLAAKARVDVEVVVVLLPFFHQQKEWRRSAVEQQLQKEGIEYISWDEFDVADAAFDIVLYTTPEDSSRPVPFQFPGLKSQVKVTAYIPYGLEVGGGAQNLEVLYRQPVVAGADAVFVRSSGVKKIFNTYSPTADQQVVVTGHPRMDGLIHLSEFDVDPQLVADIAGRTAVLWNAHFSFDEDLWSTFDLFAADILIMLLQRPDLVLIFRPHPLLWKRLIDLGIFNSLEVDELKHELRSLGIIVDERPDHRHAFAASCALMTDAGSFLLEYLVTEKPVLYLCNPKGMELNEQGQAVVNYYCTANTAADIATFIDNLLAATDPGRSARLDAIPDFFSHFDGHSGERIVQYLVNRLQQQTSRSTV</sequence>
<dbReference type="EMBL" id="JAVDWR010000001">
    <property type="protein sequence ID" value="MDR7119213.1"/>
    <property type="molecule type" value="Genomic_DNA"/>
</dbReference>
<gene>
    <name evidence="2" type="ORF">J2W69_000128</name>
</gene>
<organism evidence="2 3">
    <name type="scientific">Rheinheimera soli</name>
    <dbReference type="NCBI Taxonomy" id="443616"/>
    <lineage>
        <taxon>Bacteria</taxon>
        <taxon>Pseudomonadati</taxon>
        <taxon>Pseudomonadota</taxon>
        <taxon>Gammaproteobacteria</taxon>
        <taxon>Chromatiales</taxon>
        <taxon>Chromatiaceae</taxon>
        <taxon>Rheinheimera</taxon>
    </lineage>
</organism>
<dbReference type="Pfam" id="PF04464">
    <property type="entry name" value="Glyphos_transf"/>
    <property type="match status" value="1"/>
</dbReference>
<dbReference type="Gene3D" id="3.40.50.150">
    <property type="entry name" value="Vaccinia Virus protein VP39"/>
    <property type="match status" value="1"/>
</dbReference>
<accession>A0ABU1VV27</accession>
<comment type="caution">
    <text evidence="2">The sequence shown here is derived from an EMBL/GenBank/DDBJ whole genome shotgun (WGS) entry which is preliminary data.</text>
</comment>
<dbReference type="InterPro" id="IPR043148">
    <property type="entry name" value="TagF_C"/>
</dbReference>
<protein>
    <recommendedName>
        <fullName evidence="1">Methyltransferase type 11 domain-containing protein</fullName>
    </recommendedName>
</protein>
<evidence type="ECO:0000313" key="2">
    <source>
        <dbReference type="EMBL" id="MDR7119213.1"/>
    </source>
</evidence>
<dbReference type="InterPro" id="IPR013216">
    <property type="entry name" value="Methyltransf_11"/>
</dbReference>
<reference evidence="2 3" key="1">
    <citation type="submission" date="2023-07" db="EMBL/GenBank/DDBJ databases">
        <title>Sorghum-associated microbial communities from plants grown in Nebraska, USA.</title>
        <authorList>
            <person name="Schachtman D."/>
        </authorList>
    </citation>
    <scope>NUCLEOTIDE SEQUENCE [LARGE SCALE GENOMIC DNA]</scope>
    <source>
        <strain evidence="2 3">4138</strain>
    </source>
</reference>
<dbReference type="Gene3D" id="3.40.50.12580">
    <property type="match status" value="1"/>
</dbReference>
<dbReference type="InterPro" id="IPR007554">
    <property type="entry name" value="Glycerophosphate_synth"/>
</dbReference>
<keyword evidence="3" id="KW-1185">Reference proteome</keyword>
<evidence type="ECO:0000259" key="1">
    <source>
        <dbReference type="Pfam" id="PF08241"/>
    </source>
</evidence>
<dbReference type="Proteomes" id="UP001257909">
    <property type="component" value="Unassembled WGS sequence"/>
</dbReference>
<evidence type="ECO:0000313" key="3">
    <source>
        <dbReference type="Proteomes" id="UP001257909"/>
    </source>
</evidence>
<proteinExistence type="predicted"/>
<dbReference type="InterPro" id="IPR029063">
    <property type="entry name" value="SAM-dependent_MTases_sf"/>
</dbReference>
<name>A0ABU1VV27_9GAMM</name>
<dbReference type="SUPFAM" id="SSF53756">
    <property type="entry name" value="UDP-Glycosyltransferase/glycogen phosphorylase"/>
    <property type="match status" value="1"/>
</dbReference>
<dbReference type="Pfam" id="PF08241">
    <property type="entry name" value="Methyltransf_11"/>
    <property type="match status" value="1"/>
</dbReference>